<protein>
    <submittedName>
        <fullName evidence="2">Uncharacterized protein</fullName>
    </submittedName>
</protein>
<feature type="region of interest" description="Disordered" evidence="1">
    <location>
        <begin position="40"/>
        <end position="92"/>
    </location>
</feature>
<sequence length="146" mass="15494">MTPPPARPLARDPALLPQSATLFRVGLRAVLSLHPARASASAAVRSGRSRRTHPSPQGSFHGQCAERRAKRSASGAERATARPRGAGSSAVTALRLLPGGRRLWTGLWRGSPPSPWDVDAVSFISFQSRNGPKLAANFLSLTKEPA</sequence>
<reference evidence="2" key="1">
    <citation type="submission" date="2023-04" db="EMBL/GenBank/DDBJ databases">
        <authorList>
            <consortium name="ELIXIR-Norway"/>
        </authorList>
    </citation>
    <scope>NUCLEOTIDE SEQUENCE [LARGE SCALE GENOMIC DNA]</scope>
</reference>
<accession>A0ABN8XWE3</accession>
<name>A0ABN8XWE3_RANTA</name>
<gene>
    <name evidence="2" type="ORF">MRATA1EN1_LOCUS2659</name>
</gene>
<proteinExistence type="predicted"/>
<evidence type="ECO:0000313" key="3">
    <source>
        <dbReference type="Proteomes" id="UP001176941"/>
    </source>
</evidence>
<evidence type="ECO:0000256" key="1">
    <source>
        <dbReference type="SAM" id="MobiDB-lite"/>
    </source>
</evidence>
<organism evidence="2 3">
    <name type="scientific">Rangifer tarandus platyrhynchus</name>
    <name type="common">Svalbard reindeer</name>
    <dbReference type="NCBI Taxonomy" id="3082113"/>
    <lineage>
        <taxon>Eukaryota</taxon>
        <taxon>Metazoa</taxon>
        <taxon>Chordata</taxon>
        <taxon>Craniata</taxon>
        <taxon>Vertebrata</taxon>
        <taxon>Euteleostomi</taxon>
        <taxon>Mammalia</taxon>
        <taxon>Eutheria</taxon>
        <taxon>Laurasiatheria</taxon>
        <taxon>Artiodactyla</taxon>
        <taxon>Ruminantia</taxon>
        <taxon>Pecora</taxon>
        <taxon>Cervidae</taxon>
        <taxon>Odocoileinae</taxon>
        <taxon>Rangifer</taxon>
    </lineage>
</organism>
<evidence type="ECO:0000313" key="2">
    <source>
        <dbReference type="EMBL" id="CAI9153697.1"/>
    </source>
</evidence>
<dbReference type="Proteomes" id="UP001176941">
    <property type="component" value="Chromosome 10"/>
</dbReference>
<dbReference type="EMBL" id="OX459946">
    <property type="protein sequence ID" value="CAI9153697.1"/>
    <property type="molecule type" value="Genomic_DNA"/>
</dbReference>
<keyword evidence="3" id="KW-1185">Reference proteome</keyword>